<name>A0A1I8BP97_MELHA</name>
<dbReference type="Proteomes" id="UP000095281">
    <property type="component" value="Unplaced"/>
</dbReference>
<evidence type="ECO:0000313" key="1">
    <source>
        <dbReference type="Proteomes" id="UP000095281"/>
    </source>
</evidence>
<organism evidence="1 2">
    <name type="scientific">Meloidogyne hapla</name>
    <name type="common">Root-knot nematode worm</name>
    <dbReference type="NCBI Taxonomy" id="6305"/>
    <lineage>
        <taxon>Eukaryota</taxon>
        <taxon>Metazoa</taxon>
        <taxon>Ecdysozoa</taxon>
        <taxon>Nematoda</taxon>
        <taxon>Chromadorea</taxon>
        <taxon>Rhabditida</taxon>
        <taxon>Tylenchina</taxon>
        <taxon>Tylenchomorpha</taxon>
        <taxon>Tylenchoidea</taxon>
        <taxon>Meloidogynidae</taxon>
        <taxon>Meloidogyninae</taxon>
        <taxon>Meloidogyne</taxon>
    </lineage>
</organism>
<reference evidence="2" key="1">
    <citation type="submission" date="2016-11" db="UniProtKB">
        <authorList>
            <consortium name="WormBaseParasite"/>
        </authorList>
    </citation>
    <scope>IDENTIFICATION</scope>
</reference>
<protein>
    <submittedName>
        <fullName evidence="2">IGFBP N-terminal domain-containing protein</fullName>
    </submittedName>
</protein>
<keyword evidence="1" id="KW-1185">Reference proteome</keyword>
<sequence>MSLTYLLFKFIQILFIFFYKIEFFNGFGKAIPVQIVQLSQTPQPTSGFLIASQNTAMGKQLLALPACQSTCLPPQTGKSLKLPAGLFALSPILPVPPELGCAPTNPCPIQSSVDNNSAVFDIKRARRNCCCCCQPCCCCCQPCCCGCCGGGGGGCCCCRPCCCGCGLNICVRPSCCCRCCPTCTGCTGYGCRRRRRRNVI</sequence>
<proteinExistence type="predicted"/>
<evidence type="ECO:0000313" key="2">
    <source>
        <dbReference type="WBParaSite" id="MhA1_Contig403.frz3.gene8"/>
    </source>
</evidence>
<accession>A0A1I8BP97</accession>
<dbReference type="WBParaSite" id="MhA1_Contig403.frz3.gene8">
    <property type="protein sequence ID" value="MhA1_Contig403.frz3.gene8"/>
    <property type="gene ID" value="MhA1_Contig403.frz3.gene8"/>
</dbReference>
<dbReference type="AlphaFoldDB" id="A0A1I8BP97"/>